<gene>
    <name evidence="3" type="ORF">IGS68_29075</name>
</gene>
<dbReference type="NCBIfam" id="NF033542">
    <property type="entry name" value="transpos_IS110"/>
    <property type="match status" value="1"/>
</dbReference>
<keyword evidence="3" id="KW-0614">Plasmid</keyword>
<accession>A0ABX7BFN4</accession>
<feature type="domain" description="Transposase IS116/IS110/IS902 C-terminal" evidence="2">
    <location>
        <begin position="290"/>
        <end position="374"/>
    </location>
</feature>
<evidence type="ECO:0000259" key="1">
    <source>
        <dbReference type="Pfam" id="PF01548"/>
    </source>
</evidence>
<feature type="domain" description="Transposase IS110-like N-terminal" evidence="1">
    <location>
        <begin position="9"/>
        <end position="166"/>
    </location>
</feature>
<dbReference type="InterPro" id="IPR003346">
    <property type="entry name" value="Transposase_20"/>
</dbReference>
<evidence type="ECO:0000313" key="3">
    <source>
        <dbReference type="EMBL" id="QQP93186.1"/>
    </source>
</evidence>
<geneLocation type="plasmid" evidence="3 4">
    <name>pTT6-1</name>
</geneLocation>
<dbReference type="InterPro" id="IPR002525">
    <property type="entry name" value="Transp_IS110-like_N"/>
</dbReference>
<dbReference type="PANTHER" id="PTHR33055:SF3">
    <property type="entry name" value="PUTATIVE TRANSPOSASE FOR IS117-RELATED"/>
    <property type="match status" value="1"/>
</dbReference>
<reference evidence="3" key="1">
    <citation type="submission" date="2021-02" db="EMBL/GenBank/DDBJ databases">
        <title>Skermanella TT6 skin isolate.</title>
        <authorList>
            <person name="Lee K."/>
            <person name="Ganzorig M."/>
        </authorList>
    </citation>
    <scope>NUCLEOTIDE SEQUENCE</scope>
    <source>
        <strain evidence="3">TT6</strain>
    </source>
</reference>
<dbReference type="Proteomes" id="UP000595197">
    <property type="component" value="Plasmid pTT6-1"/>
</dbReference>
<name>A0ABX7BFN4_9PROT</name>
<dbReference type="Pfam" id="PF01548">
    <property type="entry name" value="DEDD_Tnp_IS110"/>
    <property type="match status" value="1"/>
</dbReference>
<protein>
    <submittedName>
        <fullName evidence="3">IS110 family transposase</fullName>
    </submittedName>
</protein>
<dbReference type="PANTHER" id="PTHR33055">
    <property type="entry name" value="TRANSPOSASE FOR INSERTION SEQUENCE ELEMENT IS1111A"/>
    <property type="match status" value="1"/>
</dbReference>
<dbReference type="RefSeq" id="WP_201082614.1">
    <property type="nucleotide sequence ID" value="NZ_CP067421.1"/>
</dbReference>
<dbReference type="Pfam" id="PF02371">
    <property type="entry name" value="Transposase_20"/>
    <property type="match status" value="1"/>
</dbReference>
<dbReference type="InterPro" id="IPR047650">
    <property type="entry name" value="Transpos_IS110"/>
</dbReference>
<evidence type="ECO:0000313" key="4">
    <source>
        <dbReference type="Proteomes" id="UP000595197"/>
    </source>
</evidence>
<proteinExistence type="predicted"/>
<organism evidence="3 4">
    <name type="scientific">Skermanella cutis</name>
    <dbReference type="NCBI Taxonomy" id="2775420"/>
    <lineage>
        <taxon>Bacteria</taxon>
        <taxon>Pseudomonadati</taxon>
        <taxon>Pseudomonadota</taxon>
        <taxon>Alphaproteobacteria</taxon>
        <taxon>Rhodospirillales</taxon>
        <taxon>Azospirillaceae</taxon>
        <taxon>Skermanella</taxon>
    </lineage>
</organism>
<keyword evidence="4" id="KW-1185">Reference proteome</keyword>
<dbReference type="EMBL" id="CP067421">
    <property type="protein sequence ID" value="QQP93186.1"/>
    <property type="molecule type" value="Genomic_DNA"/>
</dbReference>
<sequence>MSEMFDWYVGIDWASEVHQVCLADDRGVVRGERAVRHGGEELAALAAWLIATTGAAPERIAVGIELPHGPVVESLMERGFAVHALNPKQLDRFRDRFSVSGAKDDRRDARVLGDSLRTDTRCFRRLKRDEPRLIELRERLRMTEECKHERVRLTNRMREQLWRYYPQILELSDDLSAAWFLDLWALAPTPAKALRVRESTIAKLLRKHRVRRFDAAEVMRRLRRPALTVAPGTVEAASAHVGALRDRLRLVTRQITAAERRVDQILTELAASPEEPEAAPGQSPQQSDVTILRSLPGVGRIVCATLLVEAGGPLKAGDHQALRALAGVAPVTRRSGKSCVVLMRQACSQRLRDAVYHWSRVAVQCDATCKARYQALRQAGHSHGRALRTVGDRLLETACAMMRSRSLYDPQRTAREPQAA</sequence>
<evidence type="ECO:0000259" key="2">
    <source>
        <dbReference type="Pfam" id="PF02371"/>
    </source>
</evidence>